<feature type="signal peptide" evidence="1">
    <location>
        <begin position="1"/>
        <end position="19"/>
    </location>
</feature>
<organism evidence="2 3">
    <name type="scientific">Amphiplicatus metriothermophilus</name>
    <dbReference type="NCBI Taxonomy" id="1519374"/>
    <lineage>
        <taxon>Bacteria</taxon>
        <taxon>Pseudomonadati</taxon>
        <taxon>Pseudomonadota</taxon>
        <taxon>Alphaproteobacteria</taxon>
        <taxon>Parvularculales</taxon>
        <taxon>Parvularculaceae</taxon>
        <taxon>Amphiplicatus</taxon>
    </lineage>
</organism>
<dbReference type="EMBL" id="FZQA01000001">
    <property type="protein sequence ID" value="SNT67996.1"/>
    <property type="molecule type" value="Genomic_DNA"/>
</dbReference>
<gene>
    <name evidence="2" type="ORF">SAMN06297382_0492</name>
</gene>
<proteinExistence type="predicted"/>
<evidence type="ECO:0000256" key="1">
    <source>
        <dbReference type="SAM" id="SignalP"/>
    </source>
</evidence>
<evidence type="ECO:0000313" key="3">
    <source>
        <dbReference type="Proteomes" id="UP000198346"/>
    </source>
</evidence>
<keyword evidence="1" id="KW-0732">Signal</keyword>
<dbReference type="Gene3D" id="3.30.160.150">
    <property type="entry name" value="Lipoprotein like domain"/>
    <property type="match status" value="1"/>
</dbReference>
<protein>
    <submittedName>
        <fullName evidence="2">LPS-assembly lipoprotein</fullName>
    </submittedName>
</protein>
<evidence type="ECO:0000313" key="2">
    <source>
        <dbReference type="EMBL" id="SNT67996.1"/>
    </source>
</evidence>
<sequence length="180" mass="19262">MRARLALLALVLLAAPALSGCGFTPLYAVADTGGEGVLRRAKLASIAAGDAVEPVLARAFEARTALDDAQAEYELRVAAREKAERLAVQIDASVTRYNYLLEADYTLTRYADGKTVRGRAKSVASFNIVASQYSTLFAEKAAREKAARALVEDIERSILMRLAQEAEAEKAARAAAAATR</sequence>
<keyword evidence="3" id="KW-1185">Reference proteome</keyword>
<accession>A0A239PJM5</accession>
<name>A0A239PJM5_9PROT</name>
<dbReference type="RefSeq" id="WP_159462383.1">
    <property type="nucleotide sequence ID" value="NZ_FZQA01000001.1"/>
</dbReference>
<dbReference type="OrthoDB" id="8480109at2"/>
<keyword evidence="2" id="KW-0449">Lipoprotein</keyword>
<dbReference type="PROSITE" id="PS51257">
    <property type="entry name" value="PROKAR_LIPOPROTEIN"/>
    <property type="match status" value="1"/>
</dbReference>
<feature type="chain" id="PRO_5012353819" evidence="1">
    <location>
        <begin position="20"/>
        <end position="180"/>
    </location>
</feature>
<dbReference type="Proteomes" id="UP000198346">
    <property type="component" value="Unassembled WGS sequence"/>
</dbReference>
<reference evidence="2 3" key="1">
    <citation type="submission" date="2017-07" db="EMBL/GenBank/DDBJ databases">
        <authorList>
            <person name="Sun Z.S."/>
            <person name="Albrecht U."/>
            <person name="Echele G."/>
            <person name="Lee C.C."/>
        </authorList>
    </citation>
    <scope>NUCLEOTIDE SEQUENCE [LARGE SCALE GENOMIC DNA]</scope>
    <source>
        <strain evidence="2 3">CGMCC 1.12710</strain>
    </source>
</reference>
<dbReference type="AlphaFoldDB" id="A0A239PJM5"/>